<dbReference type="InterPro" id="IPR023267">
    <property type="entry name" value="RCMT"/>
</dbReference>
<dbReference type="GO" id="GO:0003723">
    <property type="term" value="F:RNA binding"/>
    <property type="evidence" value="ECO:0007669"/>
    <property type="project" value="UniProtKB-UniRule"/>
</dbReference>
<dbReference type="EC" id="2.7.1.48" evidence="16"/>
<keyword evidence="11 16" id="KW-0547">Nucleotide-binding</keyword>
<dbReference type="GO" id="GO:0004849">
    <property type="term" value="F:uridine kinase activity"/>
    <property type="evidence" value="ECO:0007669"/>
    <property type="project" value="UniProtKB-EC"/>
</dbReference>
<dbReference type="GO" id="GO:0008655">
    <property type="term" value="P:pyrimidine-containing compound salvage"/>
    <property type="evidence" value="ECO:0007669"/>
    <property type="project" value="UniProtKB-ARBA"/>
</dbReference>
<evidence type="ECO:0000256" key="15">
    <source>
        <dbReference type="PROSITE-ProRule" id="PRU01023"/>
    </source>
</evidence>
<evidence type="ECO:0000259" key="17">
    <source>
        <dbReference type="PROSITE" id="PS51686"/>
    </source>
</evidence>
<evidence type="ECO:0000256" key="5">
    <source>
        <dbReference type="ARBA" id="ARBA00009516"/>
    </source>
</evidence>
<dbReference type="FunFam" id="3.40.50.300:FF:000339">
    <property type="entry name" value="Uridine kinase"/>
    <property type="match status" value="1"/>
</dbReference>
<feature type="binding site" evidence="15">
    <location>
        <position position="692"/>
    </location>
    <ligand>
        <name>S-adenosyl-L-methionine</name>
        <dbReference type="ChEBI" id="CHEBI:59789"/>
    </ligand>
</feature>
<keyword evidence="19" id="KW-1185">Reference proteome</keyword>
<evidence type="ECO:0000256" key="13">
    <source>
        <dbReference type="ARBA" id="ARBA00022884"/>
    </source>
</evidence>
<evidence type="ECO:0000256" key="3">
    <source>
        <dbReference type="ARBA" id="ARBA00004784"/>
    </source>
</evidence>
<dbReference type="InterPro" id="IPR001678">
    <property type="entry name" value="MeTrfase_RsmB-F_NOP2_dom"/>
</dbReference>
<keyword evidence="14" id="KW-0342">GTP-binding</keyword>
<dbReference type="NCBIfam" id="TIGR00235">
    <property type="entry name" value="udk"/>
    <property type="match status" value="1"/>
</dbReference>
<dbReference type="InterPro" id="IPR000764">
    <property type="entry name" value="Uridine_kinase-like"/>
</dbReference>
<comment type="pathway">
    <text evidence="3 16">Pyrimidine metabolism; CTP biosynthesis via salvage pathway; CTP from cytidine: step 1/3.</text>
</comment>
<dbReference type="PRINTS" id="PR00988">
    <property type="entry name" value="URIDINKINASE"/>
</dbReference>
<dbReference type="CDD" id="cd02023">
    <property type="entry name" value="UMPK"/>
    <property type="match status" value="1"/>
</dbReference>
<protein>
    <recommendedName>
        <fullName evidence="16">Uridine kinase</fullName>
        <ecNumber evidence="16">2.7.1.48</ecNumber>
    </recommendedName>
</protein>
<keyword evidence="7 15" id="KW-0489">Methyltransferase</keyword>
<dbReference type="InterPro" id="IPR000836">
    <property type="entry name" value="PRTase_dom"/>
</dbReference>
<evidence type="ECO:0000256" key="6">
    <source>
        <dbReference type="ARBA" id="ARBA00022533"/>
    </source>
</evidence>
<comment type="similarity">
    <text evidence="5">Belongs to the UPRTase family.</text>
</comment>
<evidence type="ECO:0000256" key="11">
    <source>
        <dbReference type="ARBA" id="ARBA00022741"/>
    </source>
</evidence>
<feature type="domain" description="SAM-dependent MTase RsmB/NOP-type" evidence="17">
    <location>
        <begin position="498"/>
        <end position="853"/>
    </location>
</feature>
<dbReference type="PANTHER" id="PTHR22808">
    <property type="entry name" value="NCL1 YEAST -RELATED NOL1/NOP2/FMU SUN DOMAIN-CONTAINING"/>
    <property type="match status" value="1"/>
</dbReference>
<feature type="binding site" evidence="15">
    <location>
        <begin position="616"/>
        <end position="622"/>
    </location>
    <ligand>
        <name>S-adenosyl-L-methionine</name>
        <dbReference type="ChEBI" id="CHEBI:59789"/>
    </ligand>
</feature>
<reference evidence="18 19" key="1">
    <citation type="submission" date="2022-07" db="EMBL/GenBank/DDBJ databases">
        <title>Genome-wide signatures of adaptation to extreme environments.</title>
        <authorList>
            <person name="Cho C.H."/>
            <person name="Yoon H.S."/>
        </authorList>
    </citation>
    <scope>NUCLEOTIDE SEQUENCE [LARGE SCALE GENOMIC DNA]</scope>
    <source>
        <strain evidence="18 19">108.79 E11</strain>
    </source>
</reference>
<evidence type="ECO:0000313" key="19">
    <source>
        <dbReference type="Proteomes" id="UP001300502"/>
    </source>
</evidence>
<comment type="pathway">
    <text evidence="2 16">Pyrimidine metabolism; UMP biosynthesis via salvage pathway; UMP from uridine: step 1/1.</text>
</comment>
<keyword evidence="6" id="KW-0021">Allosteric enzyme</keyword>
<comment type="catalytic activity">
    <reaction evidence="16">
        <text>cytidine + ATP = CMP + ADP + H(+)</text>
        <dbReference type="Rhea" id="RHEA:24674"/>
        <dbReference type="ChEBI" id="CHEBI:15378"/>
        <dbReference type="ChEBI" id="CHEBI:17562"/>
        <dbReference type="ChEBI" id="CHEBI:30616"/>
        <dbReference type="ChEBI" id="CHEBI:60377"/>
        <dbReference type="ChEBI" id="CHEBI:456216"/>
        <dbReference type="EC" id="2.7.1.48"/>
    </reaction>
</comment>
<dbReference type="PROSITE" id="PS51686">
    <property type="entry name" value="SAM_MT_RSMB_NOP"/>
    <property type="match status" value="1"/>
</dbReference>
<evidence type="ECO:0000256" key="9">
    <source>
        <dbReference type="ARBA" id="ARBA00022679"/>
    </source>
</evidence>
<dbReference type="AlphaFoldDB" id="A0AAV9I934"/>
<dbReference type="InterPro" id="IPR027417">
    <property type="entry name" value="P-loop_NTPase"/>
</dbReference>
<evidence type="ECO:0000256" key="8">
    <source>
        <dbReference type="ARBA" id="ARBA00022676"/>
    </source>
</evidence>
<comment type="similarity">
    <text evidence="16">Belongs to the uridine kinase family.</text>
</comment>
<dbReference type="GO" id="GO:0001510">
    <property type="term" value="P:RNA methylation"/>
    <property type="evidence" value="ECO:0007669"/>
    <property type="project" value="InterPro"/>
</dbReference>
<evidence type="ECO:0000256" key="4">
    <source>
        <dbReference type="ARBA" id="ARBA00005180"/>
    </source>
</evidence>
<evidence type="ECO:0000256" key="14">
    <source>
        <dbReference type="ARBA" id="ARBA00023134"/>
    </source>
</evidence>
<dbReference type="GO" id="GO:0016757">
    <property type="term" value="F:glycosyltransferase activity"/>
    <property type="evidence" value="ECO:0007669"/>
    <property type="project" value="UniProtKB-KW"/>
</dbReference>
<dbReference type="SUPFAM" id="SSF53335">
    <property type="entry name" value="S-adenosyl-L-methionine-dependent methyltransferases"/>
    <property type="match status" value="1"/>
</dbReference>
<dbReference type="Gene3D" id="3.40.50.300">
    <property type="entry name" value="P-loop containing nucleotide triphosphate hydrolases"/>
    <property type="match status" value="1"/>
</dbReference>
<dbReference type="Pfam" id="PF00485">
    <property type="entry name" value="PRK"/>
    <property type="match status" value="1"/>
</dbReference>
<sequence length="1092" mass="124001">MNEEDGSESPNNNNTTSTSLGTRLAFNCARRLTGVDLESSGLVNWTESAEDTSSVGPFLIGVAGGSASGKTTVCNKIIQGLGDRRCVMIALDWFYKGLEDNQDASNYNFDHPDSLDFELLLSCLEKLIQGEATQVPCYDFATHKRLAEKRLIHPGEVIIVEGILTFYPLEIRQLLHMKIFVDEDPDTCLCRRIRRDVSSRGRTIESVLAQYEKFVKPSYDEFIAPTKRYADIIVPRGAENLVAIDLVIKHIALKLCQPDLRRLYPNLVIMGDNPQIQGLHSVFRNREASREDFIFHADRLIRLIAEEGLSLLPFQQSSVYTPSGELYHGFKYCAELASVSIMRGGDAMEAGLRAVCKNICIGKMLIAKDPLDDPGSDRKVIYCKLPSHLSRKHVFLLDPILGTGKTAVKAIEELLRRGCSESRIVILSLVASSEAVAYCFSYFPQLKLVTSAVDRLHPSEGRVVPEDKLKLAVERGKNRFSIYYKEQKIVLDEEWDSFWNILFVPLPACFWISQSHPCSDQMNALCKQLELYFTQVAQASGVAMERPYPLKWFPNNVAWCLNISRQVLKRDEKLSKLHDFIVEQNSSGVINRQEAVSMLPPILLELRPGDRVLDMCAAPGSKTAQLLDMLGRRNFSPVEGRQSLVVANDANLKRCWMLMHQLKRFSCPFLVITNHEAQKFPFQFPFNKILCDVPCSGDGTLRKSPDLWKRWHADIGMNLHSLQLEILLRGLDLLETGGRLVYSTCSLNPVENEAVVAEALRRRAPQVSLISVDHLLSNLIFRRGLLSWKVKNNAEELSFFTSYEEVPLHRRKKIPPSLFPKDDLEALGIQKCIRILPHDQDTGGFFIAVFQKAQEKDASVEECTIKNENKIRRVSRLISDDPFERLSSVNMSLLKSIANFYGLDEELLCKHLMTRTSESSRVRKIYYLSDQVKSIVESSVGNLIRNSSVDDMEKFPYRVVHGGLRCFEAMDCKYQVECPYRLVFEGAPLIAPRMTRRLELIQDEKIWNFLLDVKNTVKIEDIPFDSLRTKLENTKPGSIVFGFTNENTTDYLTAWLGPTMLSIFVTSEDIRLLQSHIRRSYISLIDMLNNHD</sequence>
<dbReference type="FunFam" id="3.40.50.2020:FF:000023">
    <property type="entry name" value="Probable uracil phosphoribosyltransferase"/>
    <property type="match status" value="1"/>
</dbReference>
<evidence type="ECO:0000256" key="7">
    <source>
        <dbReference type="ARBA" id="ARBA00022603"/>
    </source>
</evidence>
<evidence type="ECO:0000256" key="16">
    <source>
        <dbReference type="RuleBase" id="RU003825"/>
    </source>
</evidence>
<dbReference type="Pfam" id="PF25376">
    <property type="entry name" value="Pre-PUA_NSUN2"/>
    <property type="match status" value="1"/>
</dbReference>
<dbReference type="Pfam" id="PF01189">
    <property type="entry name" value="Methyltr_RsmB-F"/>
    <property type="match status" value="1"/>
</dbReference>
<dbReference type="Proteomes" id="UP001300502">
    <property type="component" value="Unassembled WGS sequence"/>
</dbReference>
<evidence type="ECO:0000313" key="18">
    <source>
        <dbReference type="EMBL" id="KAK4523766.1"/>
    </source>
</evidence>
<comment type="caution">
    <text evidence="15">Lacks conserved residue(s) required for the propagation of feature annotation.</text>
</comment>
<comment type="catalytic activity">
    <reaction evidence="16">
        <text>uridine + ATP = UMP + ADP + H(+)</text>
        <dbReference type="Rhea" id="RHEA:16825"/>
        <dbReference type="ChEBI" id="CHEBI:15378"/>
        <dbReference type="ChEBI" id="CHEBI:16704"/>
        <dbReference type="ChEBI" id="CHEBI:30616"/>
        <dbReference type="ChEBI" id="CHEBI:57865"/>
        <dbReference type="ChEBI" id="CHEBI:456216"/>
        <dbReference type="EC" id="2.7.1.48"/>
    </reaction>
</comment>
<feature type="active site" description="Nucleophile" evidence="15">
    <location>
        <position position="745"/>
    </location>
</feature>
<dbReference type="SUPFAM" id="SSF53271">
    <property type="entry name" value="PRTase-like"/>
    <property type="match status" value="1"/>
</dbReference>
<proteinExistence type="inferred from homology"/>
<dbReference type="InterPro" id="IPR029057">
    <property type="entry name" value="PRTase-like"/>
</dbReference>
<evidence type="ECO:0000256" key="1">
    <source>
        <dbReference type="ARBA" id="ARBA00001946"/>
    </source>
</evidence>
<comment type="caution">
    <text evidence="18">The sequence shown here is derived from an EMBL/GenBank/DDBJ whole genome shotgun (WGS) entry which is preliminary data.</text>
</comment>
<dbReference type="InterPro" id="IPR006083">
    <property type="entry name" value="PRK/URK"/>
</dbReference>
<dbReference type="GO" id="GO:0008173">
    <property type="term" value="F:RNA methyltransferase activity"/>
    <property type="evidence" value="ECO:0007669"/>
    <property type="project" value="InterPro"/>
</dbReference>
<accession>A0AAV9I934</accession>
<dbReference type="InterPro" id="IPR049560">
    <property type="entry name" value="MeTrfase_RsmB-F_NOP2_cat"/>
</dbReference>
<dbReference type="NCBIfam" id="NF004018">
    <property type="entry name" value="PRK05480.1"/>
    <property type="match status" value="1"/>
</dbReference>
<dbReference type="InterPro" id="IPR029063">
    <property type="entry name" value="SAM-dependent_MTases_sf"/>
</dbReference>
<comment type="similarity">
    <text evidence="15">Belongs to the class I-like SAM-binding methyltransferase superfamily. RsmB/NOP family.</text>
</comment>
<comment type="cofactor">
    <cofactor evidence="1">
        <name>Mg(2+)</name>
        <dbReference type="ChEBI" id="CHEBI:18420"/>
    </cofactor>
</comment>
<keyword evidence="13 15" id="KW-0694">RNA-binding</keyword>
<gene>
    <name evidence="18" type="ORF">GAYE_SCF00G1662</name>
</gene>
<dbReference type="SUPFAM" id="SSF52540">
    <property type="entry name" value="P-loop containing nucleoside triphosphate hydrolases"/>
    <property type="match status" value="1"/>
</dbReference>
<keyword evidence="9 15" id="KW-0808">Transferase</keyword>
<name>A0AAV9I934_9RHOD</name>
<dbReference type="GO" id="GO:0005524">
    <property type="term" value="F:ATP binding"/>
    <property type="evidence" value="ECO:0007669"/>
    <property type="project" value="UniProtKB-KW"/>
</dbReference>
<dbReference type="EMBL" id="JANCYU010000020">
    <property type="protein sequence ID" value="KAK4523766.1"/>
    <property type="molecule type" value="Genomic_DNA"/>
</dbReference>
<evidence type="ECO:0000256" key="2">
    <source>
        <dbReference type="ARBA" id="ARBA00004690"/>
    </source>
</evidence>
<keyword evidence="10 15" id="KW-0949">S-adenosyl-L-methionine</keyword>
<keyword evidence="12 16" id="KW-0418">Kinase</keyword>
<keyword evidence="8" id="KW-0328">Glycosyltransferase</keyword>
<evidence type="ECO:0000256" key="10">
    <source>
        <dbReference type="ARBA" id="ARBA00022691"/>
    </source>
</evidence>
<dbReference type="Pfam" id="PF14681">
    <property type="entry name" value="UPRTase"/>
    <property type="match status" value="1"/>
</dbReference>
<dbReference type="Gene3D" id="3.40.50.150">
    <property type="entry name" value="Vaccinia Virus protein VP39"/>
    <property type="match status" value="1"/>
</dbReference>
<dbReference type="Gene3D" id="3.40.50.2020">
    <property type="match status" value="1"/>
</dbReference>
<comment type="pathway">
    <text evidence="4">Pyrimidine metabolism; UMP biosynthesis via salvage pathway; UMP from uracil: step 1/1.</text>
</comment>
<dbReference type="InterPro" id="IPR057285">
    <property type="entry name" value="Pre-PUA_NSUN2"/>
</dbReference>
<dbReference type="GO" id="GO:0005525">
    <property type="term" value="F:GTP binding"/>
    <property type="evidence" value="ECO:0007669"/>
    <property type="project" value="UniProtKB-KW"/>
</dbReference>
<organism evidence="18 19">
    <name type="scientific">Galdieria yellowstonensis</name>
    <dbReference type="NCBI Taxonomy" id="3028027"/>
    <lineage>
        <taxon>Eukaryota</taxon>
        <taxon>Rhodophyta</taxon>
        <taxon>Bangiophyceae</taxon>
        <taxon>Galdieriales</taxon>
        <taxon>Galdieriaceae</taxon>
        <taxon>Galdieria</taxon>
    </lineage>
</organism>
<evidence type="ECO:0000256" key="12">
    <source>
        <dbReference type="ARBA" id="ARBA00022777"/>
    </source>
</evidence>
<keyword evidence="16" id="KW-0067">ATP-binding</keyword>
<dbReference type="CDD" id="cd06223">
    <property type="entry name" value="PRTases_typeI"/>
    <property type="match status" value="1"/>
</dbReference>
<feature type="binding site" evidence="15">
    <location>
        <position position="649"/>
    </location>
    <ligand>
        <name>S-adenosyl-L-methionine</name>
        <dbReference type="ChEBI" id="CHEBI:59789"/>
    </ligand>
</feature>